<gene>
    <name evidence="2" type="ORF">FHP25_14920</name>
</gene>
<accession>A0A5C8PMY9</accession>
<dbReference type="EMBL" id="VDUZ01000015">
    <property type="protein sequence ID" value="TXL75170.1"/>
    <property type="molecule type" value="Genomic_DNA"/>
</dbReference>
<keyword evidence="3" id="KW-1185">Reference proteome</keyword>
<organism evidence="2 3">
    <name type="scientific">Vineibacter terrae</name>
    <dbReference type="NCBI Taxonomy" id="2586908"/>
    <lineage>
        <taxon>Bacteria</taxon>
        <taxon>Pseudomonadati</taxon>
        <taxon>Pseudomonadota</taxon>
        <taxon>Alphaproteobacteria</taxon>
        <taxon>Hyphomicrobiales</taxon>
        <taxon>Vineibacter</taxon>
    </lineage>
</organism>
<dbReference type="AlphaFoldDB" id="A0A5C8PMY9"/>
<protein>
    <recommendedName>
        <fullName evidence="4">DUF1049 domain-containing protein</fullName>
    </recommendedName>
</protein>
<evidence type="ECO:0000313" key="2">
    <source>
        <dbReference type="EMBL" id="TXL75170.1"/>
    </source>
</evidence>
<reference evidence="2 3" key="1">
    <citation type="submission" date="2019-06" db="EMBL/GenBank/DDBJ databases">
        <title>New taxonomy in bacterial strain CC-CFT640, isolated from vineyard.</title>
        <authorList>
            <person name="Lin S.-Y."/>
            <person name="Tsai C.-F."/>
            <person name="Young C.-C."/>
        </authorList>
    </citation>
    <scope>NUCLEOTIDE SEQUENCE [LARGE SCALE GENOMIC DNA]</scope>
    <source>
        <strain evidence="2 3">CC-CFT640</strain>
    </source>
</reference>
<comment type="caution">
    <text evidence="2">The sequence shown here is derived from an EMBL/GenBank/DDBJ whole genome shotgun (WGS) entry which is preliminary data.</text>
</comment>
<dbReference type="OrthoDB" id="8250327at2"/>
<evidence type="ECO:0000313" key="3">
    <source>
        <dbReference type="Proteomes" id="UP000321638"/>
    </source>
</evidence>
<sequence length="79" mass="8645">MRWVHTAVVALFVALIVDLAVENFQIVTMSFLGFSMTVPMVLQVVIVYLLGMATGSSLLALLRRAIEGVRRPATDATRP</sequence>
<dbReference type="RefSeq" id="WP_147847741.1">
    <property type="nucleotide sequence ID" value="NZ_VDUZ01000015.1"/>
</dbReference>
<keyword evidence="1" id="KW-0472">Membrane</keyword>
<keyword evidence="1" id="KW-0812">Transmembrane</keyword>
<name>A0A5C8PMY9_9HYPH</name>
<evidence type="ECO:0000256" key="1">
    <source>
        <dbReference type="SAM" id="Phobius"/>
    </source>
</evidence>
<evidence type="ECO:0008006" key="4">
    <source>
        <dbReference type="Google" id="ProtNLM"/>
    </source>
</evidence>
<keyword evidence="1" id="KW-1133">Transmembrane helix</keyword>
<proteinExistence type="predicted"/>
<dbReference type="Proteomes" id="UP000321638">
    <property type="component" value="Unassembled WGS sequence"/>
</dbReference>
<feature type="transmembrane region" description="Helical" evidence="1">
    <location>
        <begin position="36"/>
        <end position="62"/>
    </location>
</feature>